<dbReference type="SMART" id="SM00028">
    <property type="entry name" value="TPR"/>
    <property type="match status" value="3"/>
</dbReference>
<evidence type="ECO:0000256" key="1">
    <source>
        <dbReference type="ARBA" id="ARBA00022737"/>
    </source>
</evidence>
<accession>A0A0F9SMG6</accession>
<dbReference type="SUPFAM" id="SSF48452">
    <property type="entry name" value="TPR-like"/>
    <property type="match status" value="1"/>
</dbReference>
<keyword evidence="1" id="KW-0677">Repeat</keyword>
<name>A0A0F9SMG6_9ZZZZ</name>
<reference evidence="3" key="1">
    <citation type="journal article" date="2015" name="Nature">
        <title>Complex archaea that bridge the gap between prokaryotes and eukaryotes.</title>
        <authorList>
            <person name="Spang A."/>
            <person name="Saw J.H."/>
            <person name="Jorgensen S.L."/>
            <person name="Zaremba-Niedzwiedzka K."/>
            <person name="Martijn J."/>
            <person name="Lind A.E."/>
            <person name="van Eijk R."/>
            <person name="Schleper C."/>
            <person name="Guy L."/>
            <person name="Ettema T.J."/>
        </authorList>
    </citation>
    <scope>NUCLEOTIDE SEQUENCE</scope>
</reference>
<protein>
    <submittedName>
        <fullName evidence="3">Uncharacterized protein</fullName>
    </submittedName>
</protein>
<dbReference type="AlphaFoldDB" id="A0A0F9SMG6"/>
<dbReference type="EMBL" id="LAZR01001854">
    <property type="protein sequence ID" value="KKN38066.1"/>
    <property type="molecule type" value="Genomic_DNA"/>
</dbReference>
<keyword evidence="2" id="KW-0802">TPR repeat</keyword>
<gene>
    <name evidence="3" type="ORF">LCGC14_0757160</name>
</gene>
<dbReference type="InterPro" id="IPR019734">
    <property type="entry name" value="TPR_rpt"/>
</dbReference>
<dbReference type="PANTHER" id="PTHR45586:SF1">
    <property type="entry name" value="LIPOPOLYSACCHARIDE ASSEMBLY PROTEIN B"/>
    <property type="match status" value="1"/>
</dbReference>
<evidence type="ECO:0000256" key="2">
    <source>
        <dbReference type="ARBA" id="ARBA00022803"/>
    </source>
</evidence>
<comment type="caution">
    <text evidence="3">The sequence shown here is derived from an EMBL/GenBank/DDBJ whole genome shotgun (WGS) entry which is preliminary data.</text>
</comment>
<proteinExistence type="predicted"/>
<dbReference type="InterPro" id="IPR011990">
    <property type="entry name" value="TPR-like_helical_dom_sf"/>
</dbReference>
<dbReference type="Gene3D" id="1.25.40.10">
    <property type="entry name" value="Tetratricopeptide repeat domain"/>
    <property type="match status" value="2"/>
</dbReference>
<dbReference type="InterPro" id="IPR051012">
    <property type="entry name" value="CellSynth/LPSAsmb/PSIAsmb"/>
</dbReference>
<dbReference type="PANTHER" id="PTHR45586">
    <property type="entry name" value="TPR REPEAT-CONTAINING PROTEIN PA4667"/>
    <property type="match status" value="1"/>
</dbReference>
<sequence>MGHLDILDNLDRGLEGLQILENGLKVSPNNQELVIELTNLCFGYEKVSPLRSAFKIINDALEKEPDDIGIIMNKASLLYHLNKKDEALEQLEKAKSLQDPNDEMYARILVLMSIIYNERGNIEKAIEINRKVIISFPDHYPSNLQMRKLLKFLDLKNAIQFLESAIEHFPKEIKFIKDIADLYFKHRNYKKVDFYVEKALALNPKLKTKLKMLAYKIMIEIDVNQDMDIAINLMKMTEMKDFPEVVVFPYVNMAINSIIKEQEYEEGLKFYEISTFLLSKFKIKNKIDLNEFLDNFKKLKAWGQSKKDQALINRIDKVTQTIKKITEN</sequence>
<dbReference type="Pfam" id="PF13181">
    <property type="entry name" value="TPR_8"/>
    <property type="match status" value="1"/>
</dbReference>
<evidence type="ECO:0000313" key="3">
    <source>
        <dbReference type="EMBL" id="KKN38066.1"/>
    </source>
</evidence>
<organism evidence="3">
    <name type="scientific">marine sediment metagenome</name>
    <dbReference type="NCBI Taxonomy" id="412755"/>
    <lineage>
        <taxon>unclassified sequences</taxon>
        <taxon>metagenomes</taxon>
        <taxon>ecological metagenomes</taxon>
    </lineage>
</organism>